<dbReference type="NCBIfam" id="TIGR00254">
    <property type="entry name" value="GGDEF"/>
    <property type="match status" value="1"/>
</dbReference>
<dbReference type="InterPro" id="IPR000160">
    <property type="entry name" value="GGDEF_dom"/>
</dbReference>
<dbReference type="PANTHER" id="PTHR44757">
    <property type="entry name" value="DIGUANYLATE CYCLASE DGCP"/>
    <property type="match status" value="1"/>
</dbReference>
<dbReference type="Gene3D" id="3.30.450.20">
    <property type="entry name" value="PAS domain"/>
    <property type="match status" value="1"/>
</dbReference>
<dbReference type="Gene3D" id="3.30.70.270">
    <property type="match status" value="1"/>
</dbReference>
<evidence type="ECO:0000259" key="2">
    <source>
        <dbReference type="PROSITE" id="PS50883"/>
    </source>
</evidence>
<dbReference type="Pfam" id="PF00563">
    <property type="entry name" value="EAL"/>
    <property type="match status" value="1"/>
</dbReference>
<protein>
    <submittedName>
        <fullName evidence="4">EAL domain-containing protein</fullName>
    </submittedName>
</protein>
<dbReference type="EMBL" id="JAPKNK010000007">
    <property type="protein sequence ID" value="MCX5570960.1"/>
    <property type="molecule type" value="Genomic_DNA"/>
</dbReference>
<dbReference type="InterPro" id="IPR001633">
    <property type="entry name" value="EAL_dom"/>
</dbReference>
<dbReference type="PROSITE" id="PS50883">
    <property type="entry name" value="EAL"/>
    <property type="match status" value="1"/>
</dbReference>
<feature type="domain" description="EAL" evidence="2">
    <location>
        <begin position="501"/>
        <end position="755"/>
    </location>
</feature>
<dbReference type="InterPro" id="IPR043128">
    <property type="entry name" value="Rev_trsase/Diguanyl_cyclase"/>
</dbReference>
<dbReference type="InterPro" id="IPR052155">
    <property type="entry name" value="Biofilm_reg_signaling"/>
</dbReference>
<organism evidence="4 5">
    <name type="scientific">Kaistia nematophila</name>
    <dbReference type="NCBI Taxonomy" id="2994654"/>
    <lineage>
        <taxon>Bacteria</taxon>
        <taxon>Pseudomonadati</taxon>
        <taxon>Pseudomonadota</taxon>
        <taxon>Alphaproteobacteria</taxon>
        <taxon>Hyphomicrobiales</taxon>
        <taxon>Kaistiaceae</taxon>
        <taxon>Kaistia</taxon>
    </lineage>
</organism>
<evidence type="ECO:0000313" key="5">
    <source>
        <dbReference type="Proteomes" id="UP001144805"/>
    </source>
</evidence>
<dbReference type="RefSeq" id="WP_266339917.1">
    <property type="nucleotide sequence ID" value="NZ_JAPKNK010000007.1"/>
</dbReference>
<dbReference type="InterPro" id="IPR029787">
    <property type="entry name" value="Nucleotide_cyclase"/>
</dbReference>
<gene>
    <name evidence="4" type="ORF">OSH07_17275</name>
</gene>
<comment type="caution">
    <text evidence="4">The sequence shown here is derived from an EMBL/GenBank/DDBJ whole genome shotgun (WGS) entry which is preliminary data.</text>
</comment>
<feature type="domain" description="GGDEF" evidence="3">
    <location>
        <begin position="359"/>
        <end position="492"/>
    </location>
</feature>
<proteinExistence type="predicted"/>
<dbReference type="InterPro" id="IPR035919">
    <property type="entry name" value="EAL_sf"/>
</dbReference>
<sequence length="767" mass="84731">MTSYVDVHSDDIEQTTDFSDVRDLYAAWISAQGSGIPDLRHFEVALAGPIADRTMLMRASGNTLIYERVGRNVVALFGHDPNGKVLEQIENAGARSFRSTYFQVLKSGRPGLALHDNVGATTVGITERLILPVRSDGDDCLLCYVRPREDATNVLRSVFNVSADAITVFQAIRDRDGHVVDFSINAANAEAARRLKIPPDELVGARLLEVWPFAATDGLLDRFIRSVNSQLLDVFDASYPEDGKIVERQLRLAPHGEGLTVTDVDIGPTLAATRAIDQQHNELLQANELLEARAIDLMASYASLERTTNELREEITRNRALEAELVHLAHHDGLTGLPNRSYFEQRFEEKLKQMKRAKRRAALCIIDLDHFKDINDSLGHDAGDMVLREVSNRLRSTIRKSDVIGRLGGDEFAVVLTNAQDTQDAAAAVKRMMEAVARPFTVKQQDVPISLSAGVAIFPADGRTSSELMSDADIAVYRSKRAGRGRTVFFTPSMRDDAERRYHLLKALRQALDAGQIAPFYQPLLDIRSGKLVGFEALARWLHPDHGMLLPSTFAETFDEPDIAQALTQTMIRSVIADLATWQKNGLTTRVNMNVTAFDLRNPGFAEDLHARVNLHGLTSSQLIIEMTETTILSRDAERIASTLSDLRRLGFSLALDDFGTGYASLSHLRSLPVSSLKIDRSFIRDLEHDPKTRAIVRSIIELAGALDLAIIAEGVETRSQLEAVTALNCSIIQGYLIAEPMAGADIPAFIRDFSHPVPSLRRSSLG</sequence>
<dbReference type="PANTHER" id="PTHR44757:SF2">
    <property type="entry name" value="BIOFILM ARCHITECTURE MAINTENANCE PROTEIN MBAA"/>
    <property type="match status" value="1"/>
</dbReference>
<dbReference type="FunFam" id="3.30.70.270:FF:000001">
    <property type="entry name" value="Diguanylate cyclase domain protein"/>
    <property type="match status" value="1"/>
</dbReference>
<keyword evidence="1" id="KW-0175">Coiled coil</keyword>
<dbReference type="CDD" id="cd01949">
    <property type="entry name" value="GGDEF"/>
    <property type="match status" value="1"/>
</dbReference>
<dbReference type="CDD" id="cd01948">
    <property type="entry name" value="EAL"/>
    <property type="match status" value="1"/>
</dbReference>
<dbReference type="SUPFAM" id="SSF55073">
    <property type="entry name" value="Nucleotide cyclase"/>
    <property type="match status" value="1"/>
</dbReference>
<dbReference type="PROSITE" id="PS50887">
    <property type="entry name" value="GGDEF"/>
    <property type="match status" value="1"/>
</dbReference>
<dbReference type="SMART" id="SM00267">
    <property type="entry name" value="GGDEF"/>
    <property type="match status" value="1"/>
</dbReference>
<accession>A0A9X3E3D3</accession>
<keyword evidence="5" id="KW-1185">Reference proteome</keyword>
<dbReference type="AlphaFoldDB" id="A0A9X3E3D3"/>
<evidence type="ECO:0000313" key="4">
    <source>
        <dbReference type="EMBL" id="MCX5570960.1"/>
    </source>
</evidence>
<reference evidence="4" key="1">
    <citation type="submission" date="2022-11" db="EMBL/GenBank/DDBJ databases">
        <title>Biodiversity and phylogenetic relationships of bacteria.</title>
        <authorList>
            <person name="Machado R.A.R."/>
            <person name="Bhat A."/>
            <person name="Loulou A."/>
            <person name="Kallel S."/>
        </authorList>
    </citation>
    <scope>NUCLEOTIDE SEQUENCE</scope>
    <source>
        <strain evidence="4">K-TC2</strain>
    </source>
</reference>
<dbReference type="Proteomes" id="UP001144805">
    <property type="component" value="Unassembled WGS sequence"/>
</dbReference>
<dbReference type="Gene3D" id="3.20.20.450">
    <property type="entry name" value="EAL domain"/>
    <property type="match status" value="1"/>
</dbReference>
<evidence type="ECO:0000256" key="1">
    <source>
        <dbReference type="SAM" id="Coils"/>
    </source>
</evidence>
<name>A0A9X3E3D3_9HYPH</name>
<evidence type="ECO:0000259" key="3">
    <source>
        <dbReference type="PROSITE" id="PS50887"/>
    </source>
</evidence>
<dbReference type="SMART" id="SM00052">
    <property type="entry name" value="EAL"/>
    <property type="match status" value="1"/>
</dbReference>
<feature type="coiled-coil region" evidence="1">
    <location>
        <begin position="287"/>
        <end position="324"/>
    </location>
</feature>
<dbReference type="GO" id="GO:0003824">
    <property type="term" value="F:catalytic activity"/>
    <property type="evidence" value="ECO:0007669"/>
    <property type="project" value="UniProtKB-ARBA"/>
</dbReference>
<dbReference type="SUPFAM" id="SSF141868">
    <property type="entry name" value="EAL domain-like"/>
    <property type="match status" value="1"/>
</dbReference>
<dbReference type="Pfam" id="PF00990">
    <property type="entry name" value="GGDEF"/>
    <property type="match status" value="1"/>
</dbReference>